<dbReference type="Pfam" id="PF18826">
    <property type="entry name" value="bVLRF1"/>
    <property type="match status" value="1"/>
</dbReference>
<dbReference type="GO" id="GO:0016787">
    <property type="term" value="F:hydrolase activity"/>
    <property type="evidence" value="ECO:0007669"/>
    <property type="project" value="UniProtKB-KW"/>
</dbReference>
<comment type="domain">
    <text evidence="10">The VLRF1 domain mediates binding to the 60S ribosomal subunit.</text>
</comment>
<keyword evidence="7 10" id="KW-0378">Hydrolase</keyword>
<dbReference type="GO" id="GO:0004519">
    <property type="term" value="F:endonuclease activity"/>
    <property type="evidence" value="ECO:0007669"/>
    <property type="project" value="UniProtKB-KW"/>
</dbReference>
<dbReference type="InterPro" id="IPR047139">
    <property type="entry name" value="ANKZ1/VMS1"/>
</dbReference>
<dbReference type="Gene3D" id="1.25.40.20">
    <property type="entry name" value="Ankyrin repeat-containing domain"/>
    <property type="match status" value="1"/>
</dbReference>
<evidence type="ECO:0000256" key="5">
    <source>
        <dbReference type="ARBA" id="ARBA00022737"/>
    </source>
</evidence>
<dbReference type="SUPFAM" id="SSF48403">
    <property type="entry name" value="Ankyrin repeat"/>
    <property type="match status" value="1"/>
</dbReference>
<keyword evidence="4 10" id="KW-0540">Nuclease</keyword>
<reference evidence="13 14" key="1">
    <citation type="submission" date="2018-12" db="EMBL/GenBank/DDBJ databases">
        <authorList>
            <person name="Tiukova I."/>
            <person name="Dainat J."/>
        </authorList>
    </citation>
    <scope>NUCLEOTIDE SEQUENCE [LARGE SCALE GENOMIC DNA]</scope>
</reference>
<keyword evidence="6 10" id="KW-0255">Endonuclease</keyword>
<evidence type="ECO:0000256" key="4">
    <source>
        <dbReference type="ARBA" id="ARBA00022722"/>
    </source>
</evidence>
<evidence type="ECO:0000313" key="13">
    <source>
        <dbReference type="EMBL" id="VEU22088.1"/>
    </source>
</evidence>
<evidence type="ECO:0000256" key="8">
    <source>
        <dbReference type="ARBA" id="ARBA00023043"/>
    </source>
</evidence>
<gene>
    <name evidence="13" type="ORF">BRENAR_LOCUS2820</name>
</gene>
<dbReference type="InterPro" id="IPR036770">
    <property type="entry name" value="Ankyrin_rpt-contain_sf"/>
</dbReference>
<dbReference type="PANTHER" id="PTHR16036">
    <property type="entry name" value="ANKYRIN REPEAT AND ZINC FINGER DOMAIN-CONTAINING PROTEIN 1"/>
    <property type="match status" value="1"/>
</dbReference>
<keyword evidence="5" id="KW-0677">Repeat</keyword>
<dbReference type="PROSITE" id="PS52044">
    <property type="entry name" value="VLRF1"/>
    <property type="match status" value="1"/>
</dbReference>
<keyword evidence="14" id="KW-1185">Reference proteome</keyword>
<dbReference type="EMBL" id="CAACVR010000017">
    <property type="protein sequence ID" value="VEU22088.1"/>
    <property type="molecule type" value="Genomic_DNA"/>
</dbReference>
<evidence type="ECO:0000256" key="9">
    <source>
        <dbReference type="ARBA" id="ARBA00023054"/>
    </source>
</evidence>
<dbReference type="OrthoDB" id="429841at2759"/>
<feature type="region of interest" description="Disordered" evidence="11">
    <location>
        <begin position="256"/>
        <end position="284"/>
    </location>
</feature>
<feature type="active site" evidence="10">
    <location>
        <position position="266"/>
    </location>
</feature>
<evidence type="ECO:0000256" key="7">
    <source>
        <dbReference type="ARBA" id="ARBA00022801"/>
    </source>
</evidence>
<evidence type="ECO:0000313" key="14">
    <source>
        <dbReference type="Proteomes" id="UP000290900"/>
    </source>
</evidence>
<name>A0A448YMJ6_BRENA</name>
<comment type="similarity">
    <text evidence="2 10">Belongs to the ANKZF1/VMS1 family.</text>
</comment>
<evidence type="ECO:0000259" key="12">
    <source>
        <dbReference type="PROSITE" id="PS52044"/>
    </source>
</evidence>
<dbReference type="STRING" id="13370.A0A448YMJ6"/>
<organism evidence="13 14">
    <name type="scientific">Brettanomyces naardenensis</name>
    <name type="common">Yeast</name>
    <dbReference type="NCBI Taxonomy" id="13370"/>
    <lineage>
        <taxon>Eukaryota</taxon>
        <taxon>Fungi</taxon>
        <taxon>Dikarya</taxon>
        <taxon>Ascomycota</taxon>
        <taxon>Saccharomycotina</taxon>
        <taxon>Pichiomycetes</taxon>
        <taxon>Pichiales</taxon>
        <taxon>Pichiaceae</taxon>
        <taxon>Brettanomyces</taxon>
    </lineage>
</organism>
<dbReference type="GO" id="GO:0036503">
    <property type="term" value="P:ERAD pathway"/>
    <property type="evidence" value="ECO:0007669"/>
    <property type="project" value="TreeGrafter"/>
</dbReference>
<evidence type="ECO:0000256" key="10">
    <source>
        <dbReference type="PROSITE-ProRule" id="PRU01389"/>
    </source>
</evidence>
<feature type="region of interest" description="Disordered" evidence="11">
    <location>
        <begin position="80"/>
        <end position="132"/>
    </location>
</feature>
<feature type="compositionally biased region" description="Polar residues" evidence="11">
    <location>
        <begin position="88"/>
        <end position="97"/>
    </location>
</feature>
<evidence type="ECO:0000256" key="2">
    <source>
        <dbReference type="ARBA" id="ARBA00009262"/>
    </source>
</evidence>
<evidence type="ECO:0000256" key="6">
    <source>
        <dbReference type="ARBA" id="ARBA00022759"/>
    </source>
</evidence>
<keyword evidence="9" id="KW-0175">Coiled coil</keyword>
<feature type="region of interest" description="Disordered" evidence="11">
    <location>
        <begin position="387"/>
        <end position="411"/>
    </location>
</feature>
<feature type="domain" description="VLRF1" evidence="12">
    <location>
        <begin position="204"/>
        <end position="366"/>
    </location>
</feature>
<evidence type="ECO:0000256" key="11">
    <source>
        <dbReference type="SAM" id="MobiDB-lite"/>
    </source>
</evidence>
<dbReference type="AlphaFoldDB" id="A0A448YMJ6"/>
<dbReference type="InterPro" id="IPR041175">
    <property type="entry name" value="VLRF1/Vms1"/>
</dbReference>
<feature type="compositionally biased region" description="Basic and acidic residues" evidence="11">
    <location>
        <begin position="559"/>
        <end position="570"/>
    </location>
</feature>
<keyword evidence="8" id="KW-0040">ANK repeat</keyword>
<keyword evidence="3 10" id="KW-0963">Cytoplasm</keyword>
<evidence type="ECO:0000256" key="1">
    <source>
        <dbReference type="ARBA" id="ARBA00004496"/>
    </source>
</evidence>
<proteinExistence type="inferred from homology"/>
<feature type="compositionally biased region" description="Acidic residues" evidence="11">
    <location>
        <begin position="114"/>
        <end position="129"/>
    </location>
</feature>
<accession>A0A448YMJ6</accession>
<evidence type="ECO:0000256" key="3">
    <source>
        <dbReference type="ARBA" id="ARBA00022490"/>
    </source>
</evidence>
<dbReference type="InParanoid" id="A0A448YMJ6"/>
<feature type="region of interest" description="Disordered" evidence="11">
    <location>
        <begin position="559"/>
        <end position="589"/>
    </location>
</feature>
<comment type="subcellular location">
    <subcellularLocation>
        <location evidence="1">Cytoplasm</location>
    </subcellularLocation>
</comment>
<sequence>MVDIPFNKLYVYDLDAEILDSLRLMYFDSVTYEQKTEDEYLKHREEYVHRTPAIQSLIVKPKPRTIRGVSKSVSGGITKSDFDKYNEQRTNNDQSPLTEAEFEAKMDELSISGSEEEDGEGDGDGDGGEEEKLYSIDEGDKQIDESSVSFLYTRSPLVLFSSSLLPEKKCFGAYKTTLDATETDSEPLRTLMELNSGPVTGSLSDRMSALFMIGGGHFAGAIVSHKPIVTKGNKGTAEELMLQSVNFVAHKTYHRYTTRRKQGGSQSASDNARGKANSAGSSLRRYNEQALQKDVEELLSSWKPLLDRCDKIFIKANGAQSHKSLLGKGTDDPLPAGDKRIRIFPFTTKRPTTMELRRAWCELSYLKTMDVPEDNRSTVEKMLKKRELLEKSRSQQQKPVNEVETDDDDRRTSEMISLLKKSKAPALISYIRKNNVDDINFPLTPESTYARNTPTLLHYASKSGLHSMCQVLLTNLKADPTIKNQAGRTAYQIASDDQTRYAFEIARYNLGEDYCDWNSGANVPEAKSREEVQTLLKEEEEAEKSRIRKLHEEELTNVRKDIKTSHDKRFGKGKTLGIPSTEQAKLESLSPEQRMKVMREQRARAAEARMRARK</sequence>
<dbReference type="PANTHER" id="PTHR16036:SF2">
    <property type="entry name" value="TRNA ENDONUCLEASE ANKZF1"/>
    <property type="match status" value="1"/>
</dbReference>
<dbReference type="GO" id="GO:0005737">
    <property type="term" value="C:cytoplasm"/>
    <property type="evidence" value="ECO:0007669"/>
    <property type="project" value="UniProtKB-SubCell"/>
</dbReference>
<protein>
    <submittedName>
        <fullName evidence="13">DEKNAAC103053</fullName>
    </submittedName>
</protein>
<dbReference type="FunCoup" id="A0A448YMJ6">
    <property type="interactions" value="207"/>
</dbReference>
<dbReference type="Proteomes" id="UP000290900">
    <property type="component" value="Unassembled WGS sequence"/>
</dbReference>